<name>A0A0P0RND3_9BURK</name>
<evidence type="ECO:0000256" key="5">
    <source>
        <dbReference type="ARBA" id="ARBA00026121"/>
    </source>
</evidence>
<dbReference type="Pfam" id="PF00501">
    <property type="entry name" value="AMP-binding"/>
    <property type="match status" value="1"/>
</dbReference>
<accession>A0A0P0RND3</accession>
<dbReference type="KEGG" id="bcai:K788_0001161"/>
<evidence type="ECO:0000256" key="1">
    <source>
        <dbReference type="ARBA" id="ARBA00004170"/>
    </source>
</evidence>
<keyword evidence="10" id="KW-0614">Plasmid</keyword>
<comment type="subcellular location">
    <subcellularLocation>
        <location evidence="1">Membrane</location>
        <topology evidence="1">Peripheral membrane protein</topology>
    </subcellularLocation>
</comment>
<dbReference type="InterPro" id="IPR042099">
    <property type="entry name" value="ANL_N_sf"/>
</dbReference>
<dbReference type="GO" id="GO:0004467">
    <property type="term" value="F:long-chain fatty acid-CoA ligase activity"/>
    <property type="evidence" value="ECO:0007669"/>
    <property type="project" value="UniProtKB-EC"/>
</dbReference>
<dbReference type="InterPro" id="IPR050237">
    <property type="entry name" value="ATP-dep_AMP-bd_enzyme"/>
</dbReference>
<dbReference type="InterPro" id="IPR000873">
    <property type="entry name" value="AMP-dep_synth/lig_dom"/>
</dbReference>
<dbReference type="Pfam" id="PF13193">
    <property type="entry name" value="AMP-binding_C"/>
    <property type="match status" value="1"/>
</dbReference>
<dbReference type="Gene3D" id="3.40.50.12780">
    <property type="entry name" value="N-terminal domain of ligase-like"/>
    <property type="match status" value="1"/>
</dbReference>
<keyword evidence="3 10" id="KW-0436">Ligase</keyword>
<keyword evidence="4" id="KW-0472">Membrane</keyword>
<sequence length="571" mass="60962">MDDRHISPRHCMKPSVESHASQRHWIASYGSIPAEIDAGRYPSINALLQGAMREFAARPAFRAFGHTLTYADIDRLSSAFAAYLQKVAGVGKGDRVAVMLPNVLAFPIAFIAIARIGAVQVNVNPLYTARELEHQLNDAGVETIVVFDGSTRTLADVIDGTKLRTVITAGAGDGSGATLAGPAADVKPDGAPHGALHNALTLPQALAQGERLAADPVDVTGSDLLFLQYTGGTTGLSKGAALSHRNLVANIEQFKAFMPDSLRPGVEVVVTAIPLYHIFALTVNFLTYFSVGAENWLVANPRDVEPFIDVLKAARPTVFVGVNTLYAGLAAHPRLAEVDWSRLRLSAGGGAAVIDIVSARWKSVTGSFIREGYGLSETSPVVSFNPQFIDGFTGNTGLPVPSTDVKLLDDGDREARVGEAGEICVKGPQVMRGYWQQPEANARAFTADGYFRTGDIGVFDDKGFLKIVDRKKDMVIVSGFNVYPNEVEAVATAFPGVAECACIGVPDEKTGEALKLFVVTAPGTDVTPQALIAHCRASMAAYKVPKAIHFVDALPKSTVGKILRRELRRVE</sequence>
<dbReference type="InterPro" id="IPR025110">
    <property type="entry name" value="AMP-bd_C"/>
</dbReference>
<geneLocation type="plasmid" evidence="11"/>
<feature type="domain" description="AMP-dependent synthetase/ligase" evidence="8">
    <location>
        <begin position="52"/>
        <end position="435"/>
    </location>
</feature>
<comment type="pathway">
    <text evidence="2">Lipid metabolism; fatty acid beta-oxidation.</text>
</comment>
<dbReference type="PROSITE" id="PS00455">
    <property type="entry name" value="AMP_BINDING"/>
    <property type="match status" value="1"/>
</dbReference>
<dbReference type="GO" id="GO:0016020">
    <property type="term" value="C:membrane"/>
    <property type="evidence" value="ECO:0007669"/>
    <property type="project" value="UniProtKB-SubCell"/>
</dbReference>
<dbReference type="SUPFAM" id="SSF56801">
    <property type="entry name" value="Acetyl-CoA synthetase-like"/>
    <property type="match status" value="1"/>
</dbReference>
<evidence type="ECO:0000259" key="9">
    <source>
        <dbReference type="Pfam" id="PF13193"/>
    </source>
</evidence>
<gene>
    <name evidence="10" type="ORF">K788_0001161</name>
</gene>
<dbReference type="Proteomes" id="UP000019146">
    <property type="component" value="Plasmid unnamed"/>
</dbReference>
<evidence type="ECO:0000259" key="8">
    <source>
        <dbReference type="Pfam" id="PF00501"/>
    </source>
</evidence>
<dbReference type="EMBL" id="CP012748">
    <property type="protein sequence ID" value="ALL70502.1"/>
    <property type="molecule type" value="Genomic_DNA"/>
</dbReference>
<evidence type="ECO:0000256" key="3">
    <source>
        <dbReference type="ARBA" id="ARBA00022598"/>
    </source>
</evidence>
<dbReference type="CDD" id="cd05936">
    <property type="entry name" value="FC-FACS_FadD_like"/>
    <property type="match status" value="1"/>
</dbReference>
<evidence type="ECO:0000256" key="7">
    <source>
        <dbReference type="ARBA" id="ARBA00042773"/>
    </source>
</evidence>
<evidence type="ECO:0000256" key="2">
    <source>
        <dbReference type="ARBA" id="ARBA00005005"/>
    </source>
</evidence>
<dbReference type="EC" id="6.2.1.3" evidence="5"/>
<dbReference type="InterPro" id="IPR045851">
    <property type="entry name" value="AMP-bd_C_sf"/>
</dbReference>
<evidence type="ECO:0000256" key="6">
    <source>
        <dbReference type="ARBA" id="ARBA00039545"/>
    </source>
</evidence>
<organism evidence="10 11">
    <name type="scientific">Paraburkholderia caribensis MBA4</name>
    <dbReference type="NCBI Taxonomy" id="1323664"/>
    <lineage>
        <taxon>Bacteria</taxon>
        <taxon>Pseudomonadati</taxon>
        <taxon>Pseudomonadota</taxon>
        <taxon>Betaproteobacteria</taxon>
        <taxon>Burkholderiales</taxon>
        <taxon>Burkholderiaceae</taxon>
        <taxon>Paraburkholderia</taxon>
    </lineage>
</organism>
<protein>
    <recommendedName>
        <fullName evidence="6">Long-chain-fatty-acid--CoA ligase</fullName>
        <ecNumber evidence="5">6.2.1.3</ecNumber>
    </recommendedName>
    <alternativeName>
        <fullName evidence="7">Long-chain acyl-CoA synthetase</fullName>
    </alternativeName>
</protein>
<reference evidence="10 11" key="1">
    <citation type="journal article" date="2014" name="Genome Announc.">
        <title>Draft Genome Sequence of the Haloacid-Degrading Burkholderia caribensis Strain MBA4.</title>
        <authorList>
            <person name="Pan Y."/>
            <person name="Kong K.F."/>
            <person name="Tsang J.S."/>
        </authorList>
    </citation>
    <scope>NUCLEOTIDE SEQUENCE [LARGE SCALE GENOMIC DNA]</scope>
    <source>
        <strain evidence="10 11">MBA4</strain>
        <plasmid evidence="11">Plasmid</plasmid>
    </source>
</reference>
<dbReference type="PANTHER" id="PTHR43767">
    <property type="entry name" value="LONG-CHAIN-FATTY-ACID--COA LIGASE"/>
    <property type="match status" value="1"/>
</dbReference>
<proteinExistence type="predicted"/>
<dbReference type="Gene3D" id="3.30.300.30">
    <property type="match status" value="1"/>
</dbReference>
<dbReference type="InterPro" id="IPR020845">
    <property type="entry name" value="AMP-binding_CS"/>
</dbReference>
<dbReference type="AlphaFoldDB" id="A0A0P0RND3"/>
<evidence type="ECO:0000256" key="4">
    <source>
        <dbReference type="ARBA" id="ARBA00023136"/>
    </source>
</evidence>
<dbReference type="PANTHER" id="PTHR43767:SF8">
    <property type="entry name" value="LONG-CHAIN-FATTY-ACID--COA LIGASE"/>
    <property type="match status" value="1"/>
</dbReference>
<feature type="domain" description="AMP-binding enzyme C-terminal" evidence="9">
    <location>
        <begin position="486"/>
        <end position="561"/>
    </location>
</feature>
<evidence type="ECO:0000313" key="11">
    <source>
        <dbReference type="Proteomes" id="UP000019146"/>
    </source>
</evidence>
<evidence type="ECO:0000313" key="10">
    <source>
        <dbReference type="EMBL" id="ALL70502.1"/>
    </source>
</evidence>